<evidence type="ECO:0000256" key="1">
    <source>
        <dbReference type="SAM" id="MobiDB-lite"/>
    </source>
</evidence>
<evidence type="ECO:0000313" key="2">
    <source>
        <dbReference type="EMBL" id="CAI2387529.1"/>
    </source>
</evidence>
<proteinExistence type="predicted"/>
<feature type="compositionally biased region" description="Polar residues" evidence="1">
    <location>
        <begin position="587"/>
        <end position="598"/>
    </location>
</feature>
<feature type="region of interest" description="Disordered" evidence="1">
    <location>
        <begin position="329"/>
        <end position="353"/>
    </location>
</feature>
<keyword evidence="3" id="KW-1185">Reference proteome</keyword>
<feature type="compositionally biased region" description="Basic and acidic residues" evidence="1">
    <location>
        <begin position="44"/>
        <end position="54"/>
    </location>
</feature>
<gene>
    <name evidence="2" type="ORF">ECRASSUSDP1_LOCUS29162</name>
</gene>
<reference evidence="2" key="1">
    <citation type="submission" date="2023-07" db="EMBL/GenBank/DDBJ databases">
        <authorList>
            <consortium name="AG Swart"/>
            <person name="Singh M."/>
            <person name="Singh A."/>
            <person name="Seah K."/>
            <person name="Emmerich C."/>
        </authorList>
    </citation>
    <scope>NUCLEOTIDE SEQUENCE</scope>
    <source>
        <strain evidence="2">DP1</strain>
    </source>
</reference>
<dbReference type="Proteomes" id="UP001295684">
    <property type="component" value="Unassembled WGS sequence"/>
</dbReference>
<dbReference type="AlphaFoldDB" id="A0AAD2DAS4"/>
<accession>A0AAD2DAS4</accession>
<feature type="region of interest" description="Disordered" evidence="1">
    <location>
        <begin position="587"/>
        <end position="611"/>
    </location>
</feature>
<comment type="caution">
    <text evidence="2">The sequence shown here is derived from an EMBL/GenBank/DDBJ whole genome shotgun (WGS) entry which is preliminary data.</text>
</comment>
<evidence type="ECO:0000313" key="3">
    <source>
        <dbReference type="Proteomes" id="UP001295684"/>
    </source>
</evidence>
<sequence length="640" mass="73952">MDDRRVHTEECHDDGLSEDEEFYKRQLEFYMDSDDEYEYEDDDLHTGDNPEHNMDGTTKVVGSDDPQANPDDYTQQEMLMNYKGIYIDDEPGEKFQDPETGAHFDYKEIYDRLLEVEKEIGGSQERDQKTIKMNQELLKIDEEDEEFNQNQLFRTEDNTLQKPRLAQTKGKKMNEVMSIGSDKTGQSCESKRIKSSFGHNDDIRGLINMKKFQKKSHDFGNLKSKSLKKNLPKKSSELIFLKKKNVSKPAKVHNINLFIGGKERDSKSIYKNNKAKSKYQKYLYKNEKTQKLAYQRMSAHKPSKGSIGQQKTYDKRIYEIIQTGKLSGFHETERTRTRSGKRKASKSNTSRKGMKVIQKKSFFRFDGPSIDGPFATAKHKRHFQSFNQVPIKFPKQTPKSKKNDKLYSIKACDKGSPNLIVRDPSDRRYFESISSTSKKHGIINLHKKGFTSQDTKHHHRMPGSTKSMQMNLGTKPITKVKSKHKKSCKKKSQHYVKKTNPVYLSTNDNDLEEFSSPYKLKSKTRDFLLKNAKISAKEYSNYLKSQNALNSIFGNSSIESSNMKRKPKSKKFTQSMVSQLQALKPSTSSKMELTTKISQPGRKKKARSKAKNDKNIVFMVPGKQMGQYISIRKKCSKILN</sequence>
<name>A0AAD2DAS4_EUPCR</name>
<feature type="region of interest" description="Disordered" evidence="1">
    <location>
        <begin position="33"/>
        <end position="70"/>
    </location>
</feature>
<feature type="compositionally biased region" description="Acidic residues" evidence="1">
    <location>
        <begin position="33"/>
        <end position="43"/>
    </location>
</feature>
<organism evidence="2 3">
    <name type="scientific">Euplotes crassus</name>
    <dbReference type="NCBI Taxonomy" id="5936"/>
    <lineage>
        <taxon>Eukaryota</taxon>
        <taxon>Sar</taxon>
        <taxon>Alveolata</taxon>
        <taxon>Ciliophora</taxon>
        <taxon>Intramacronucleata</taxon>
        <taxon>Spirotrichea</taxon>
        <taxon>Hypotrichia</taxon>
        <taxon>Euplotida</taxon>
        <taxon>Euplotidae</taxon>
        <taxon>Moneuplotes</taxon>
    </lineage>
</organism>
<dbReference type="EMBL" id="CAMPGE010030031">
    <property type="protein sequence ID" value="CAI2387529.1"/>
    <property type="molecule type" value="Genomic_DNA"/>
</dbReference>
<protein>
    <submittedName>
        <fullName evidence="2">Uncharacterized protein</fullName>
    </submittedName>
</protein>
<feature type="region of interest" description="Disordered" evidence="1">
    <location>
        <begin position="451"/>
        <end position="470"/>
    </location>
</feature>